<feature type="region of interest" description="Disordered" evidence="1">
    <location>
        <begin position="16"/>
        <end position="59"/>
    </location>
</feature>
<keyword evidence="3" id="KW-1185">Reference proteome</keyword>
<gene>
    <name evidence="2" type="ORF">R3I93_011649</name>
</gene>
<reference evidence="2 3" key="1">
    <citation type="submission" date="2024-02" db="EMBL/GenBank/DDBJ databases">
        <title>Chromosome-level genome assembly of the Eurasian Minnow (Phoxinus phoxinus).</title>
        <authorList>
            <person name="Oriowo T.O."/>
            <person name="Martin S."/>
            <person name="Stange M."/>
            <person name="Chrysostomakis Y."/>
            <person name="Brown T."/>
            <person name="Winkler S."/>
            <person name="Kukowka S."/>
            <person name="Myers E.W."/>
            <person name="Bohne A."/>
        </authorList>
    </citation>
    <scope>NUCLEOTIDE SEQUENCE [LARGE SCALE GENOMIC DNA]</scope>
    <source>
        <strain evidence="2">ZFMK-TIS-60720</strain>
        <tissue evidence="2">Whole Organism</tissue>
    </source>
</reference>
<comment type="caution">
    <text evidence="2">The sequence shown here is derived from an EMBL/GenBank/DDBJ whole genome shotgun (WGS) entry which is preliminary data.</text>
</comment>
<evidence type="ECO:0000313" key="3">
    <source>
        <dbReference type="Proteomes" id="UP001364617"/>
    </source>
</evidence>
<organism evidence="2 3">
    <name type="scientific">Phoxinus phoxinus</name>
    <name type="common">Eurasian minnow</name>
    <dbReference type="NCBI Taxonomy" id="58324"/>
    <lineage>
        <taxon>Eukaryota</taxon>
        <taxon>Metazoa</taxon>
        <taxon>Chordata</taxon>
        <taxon>Craniata</taxon>
        <taxon>Vertebrata</taxon>
        <taxon>Euteleostomi</taxon>
        <taxon>Actinopterygii</taxon>
        <taxon>Neopterygii</taxon>
        <taxon>Teleostei</taxon>
        <taxon>Ostariophysi</taxon>
        <taxon>Cypriniformes</taxon>
        <taxon>Leuciscidae</taxon>
        <taxon>Phoxininae</taxon>
        <taxon>Phoxinus</taxon>
    </lineage>
</organism>
<evidence type="ECO:0000313" key="2">
    <source>
        <dbReference type="EMBL" id="KAK7150474.1"/>
    </source>
</evidence>
<name>A0AAN9CZD2_9TELE</name>
<proteinExistence type="predicted"/>
<dbReference type="EMBL" id="JAYKXH010000012">
    <property type="protein sequence ID" value="KAK7150474.1"/>
    <property type="molecule type" value="Genomic_DNA"/>
</dbReference>
<dbReference type="Proteomes" id="UP001364617">
    <property type="component" value="Unassembled WGS sequence"/>
</dbReference>
<sequence>MKATTPQAFVEAAAEEHNICSPEQQDPTPLRHVTNSLGLSHPTQSSARSNGHETIRSPRQWSTVIPSKLRKALFECQLTMKIGRSGFEFEEAKPPQSQQINSACFQE</sequence>
<feature type="compositionally biased region" description="Polar residues" evidence="1">
    <location>
        <begin position="21"/>
        <end position="49"/>
    </location>
</feature>
<evidence type="ECO:0000256" key="1">
    <source>
        <dbReference type="SAM" id="MobiDB-lite"/>
    </source>
</evidence>
<protein>
    <submittedName>
        <fullName evidence="2">Uncharacterized protein</fullName>
    </submittedName>
</protein>
<accession>A0AAN9CZD2</accession>
<dbReference type="AlphaFoldDB" id="A0AAN9CZD2"/>